<evidence type="ECO:0000256" key="1">
    <source>
        <dbReference type="SAM" id="MobiDB-lite"/>
    </source>
</evidence>
<gene>
    <name evidence="2" type="ORF">J2S55_009747</name>
</gene>
<name>A0ABT9RNW9_9ACTN</name>
<keyword evidence="3" id="KW-1185">Reference proteome</keyword>
<dbReference type="EMBL" id="JAUSRB010000004">
    <property type="protein sequence ID" value="MDP9870409.1"/>
    <property type="molecule type" value="Genomic_DNA"/>
</dbReference>
<evidence type="ECO:0000313" key="3">
    <source>
        <dbReference type="Proteomes" id="UP001230426"/>
    </source>
</evidence>
<accession>A0ABT9RNW9</accession>
<sequence>MGTKRPMKATDRRRGGIGDNVKFTVQDTDGAGPPLADIFNDRRKPNGTGKRIA</sequence>
<evidence type="ECO:0008006" key="4">
    <source>
        <dbReference type="Google" id="ProtNLM"/>
    </source>
</evidence>
<proteinExistence type="predicted"/>
<reference evidence="2 3" key="1">
    <citation type="submission" date="2023-07" db="EMBL/GenBank/DDBJ databases">
        <title>Sequencing the genomes of 1000 actinobacteria strains.</title>
        <authorList>
            <person name="Klenk H.-P."/>
        </authorList>
    </citation>
    <scope>NUCLEOTIDE SEQUENCE [LARGE SCALE GENOMIC DNA]</scope>
    <source>
        <strain evidence="2 3">DSM 44109</strain>
    </source>
</reference>
<dbReference type="Proteomes" id="UP001230426">
    <property type="component" value="Unassembled WGS sequence"/>
</dbReference>
<protein>
    <recommendedName>
        <fullName evidence="4">CSD domain-containing protein</fullName>
    </recommendedName>
</protein>
<comment type="caution">
    <text evidence="2">The sequence shown here is derived from an EMBL/GenBank/DDBJ whole genome shotgun (WGS) entry which is preliminary data.</text>
</comment>
<organism evidence="2 3">
    <name type="scientific">Streptosporangium brasiliense</name>
    <dbReference type="NCBI Taxonomy" id="47480"/>
    <lineage>
        <taxon>Bacteria</taxon>
        <taxon>Bacillati</taxon>
        <taxon>Actinomycetota</taxon>
        <taxon>Actinomycetes</taxon>
        <taxon>Streptosporangiales</taxon>
        <taxon>Streptosporangiaceae</taxon>
        <taxon>Streptosporangium</taxon>
    </lineage>
</organism>
<feature type="region of interest" description="Disordered" evidence="1">
    <location>
        <begin position="1"/>
        <end position="53"/>
    </location>
</feature>
<evidence type="ECO:0000313" key="2">
    <source>
        <dbReference type="EMBL" id="MDP9870409.1"/>
    </source>
</evidence>